<dbReference type="Proteomes" id="UP001140949">
    <property type="component" value="Unassembled WGS sequence"/>
</dbReference>
<evidence type="ECO:0000313" key="3">
    <source>
        <dbReference type="EMBL" id="KAJ6838662.1"/>
    </source>
</evidence>
<dbReference type="SUPFAM" id="SSF81665">
    <property type="entry name" value="Calcium ATPase, transmembrane domain M"/>
    <property type="match status" value="1"/>
</dbReference>
<evidence type="ECO:0000256" key="1">
    <source>
        <dbReference type="SAM" id="Phobius"/>
    </source>
</evidence>
<feature type="domain" description="P-type ATPase N-terminal" evidence="2">
    <location>
        <begin position="45"/>
        <end position="110"/>
    </location>
</feature>
<keyword evidence="4" id="KW-1185">Reference proteome</keyword>
<reference evidence="3" key="1">
    <citation type="journal article" date="2023" name="GigaByte">
        <title>Genome assembly of the bearded iris, Iris pallida Lam.</title>
        <authorList>
            <person name="Bruccoleri R.E."/>
            <person name="Oakeley E.J."/>
            <person name="Faust A.M.E."/>
            <person name="Altorfer M."/>
            <person name="Dessus-Babus S."/>
            <person name="Burckhardt D."/>
            <person name="Oertli M."/>
            <person name="Naumann U."/>
            <person name="Petersen F."/>
            <person name="Wong J."/>
        </authorList>
    </citation>
    <scope>NUCLEOTIDE SEQUENCE</scope>
    <source>
        <strain evidence="3">GSM-AAB239-AS_SAM_17_03QT</strain>
    </source>
</reference>
<evidence type="ECO:0000259" key="2">
    <source>
        <dbReference type="Pfam" id="PF16209"/>
    </source>
</evidence>
<dbReference type="GO" id="GO:0005886">
    <property type="term" value="C:plasma membrane"/>
    <property type="evidence" value="ECO:0007669"/>
    <property type="project" value="TreeGrafter"/>
</dbReference>
<dbReference type="GO" id="GO:0045332">
    <property type="term" value="P:phospholipid translocation"/>
    <property type="evidence" value="ECO:0007669"/>
    <property type="project" value="TreeGrafter"/>
</dbReference>
<dbReference type="AlphaFoldDB" id="A0AAX6HD30"/>
<accession>A0AAX6HD30</accession>
<feature type="transmembrane region" description="Helical" evidence="1">
    <location>
        <begin position="88"/>
        <end position="121"/>
    </location>
</feature>
<keyword evidence="1" id="KW-1133">Transmembrane helix</keyword>
<name>A0AAX6HD30_IRIPA</name>
<comment type="caution">
    <text evidence="3">The sequence shown here is derived from an EMBL/GenBank/DDBJ whole genome shotgun (WGS) entry which is preliminary data.</text>
</comment>
<dbReference type="PANTHER" id="PTHR24092:SF175">
    <property type="entry name" value="PHOSPHOLIPID-TRANSPORTING ATPASE"/>
    <property type="match status" value="1"/>
</dbReference>
<organism evidence="3 4">
    <name type="scientific">Iris pallida</name>
    <name type="common">Sweet iris</name>
    <dbReference type="NCBI Taxonomy" id="29817"/>
    <lineage>
        <taxon>Eukaryota</taxon>
        <taxon>Viridiplantae</taxon>
        <taxon>Streptophyta</taxon>
        <taxon>Embryophyta</taxon>
        <taxon>Tracheophyta</taxon>
        <taxon>Spermatophyta</taxon>
        <taxon>Magnoliopsida</taxon>
        <taxon>Liliopsida</taxon>
        <taxon>Asparagales</taxon>
        <taxon>Iridaceae</taxon>
        <taxon>Iridoideae</taxon>
        <taxon>Irideae</taxon>
        <taxon>Iris</taxon>
    </lineage>
</organism>
<dbReference type="InterPro" id="IPR032631">
    <property type="entry name" value="P-type_ATPase_N"/>
</dbReference>
<protein>
    <submittedName>
        <fullName evidence="3">Phospholipid-transporting ATPase 9</fullName>
    </submittedName>
</protein>
<dbReference type="InterPro" id="IPR023298">
    <property type="entry name" value="ATPase_P-typ_TM_dom_sf"/>
</dbReference>
<keyword evidence="1" id="KW-0812">Transmembrane</keyword>
<dbReference type="GO" id="GO:0140326">
    <property type="term" value="F:ATPase-coupled intramembrane lipid transporter activity"/>
    <property type="evidence" value="ECO:0007669"/>
    <property type="project" value="TreeGrafter"/>
</dbReference>
<reference evidence="3" key="2">
    <citation type="submission" date="2023-04" db="EMBL/GenBank/DDBJ databases">
        <authorList>
            <person name="Bruccoleri R.E."/>
            <person name="Oakeley E.J."/>
            <person name="Faust A.-M."/>
            <person name="Dessus-Babus S."/>
            <person name="Altorfer M."/>
            <person name="Burckhardt D."/>
            <person name="Oertli M."/>
            <person name="Naumann U."/>
            <person name="Petersen F."/>
            <person name="Wong J."/>
        </authorList>
    </citation>
    <scope>NUCLEOTIDE SEQUENCE</scope>
    <source>
        <strain evidence="3">GSM-AAB239-AS_SAM_17_03QT</strain>
        <tissue evidence="3">Leaf</tissue>
    </source>
</reference>
<evidence type="ECO:0000313" key="4">
    <source>
        <dbReference type="Proteomes" id="UP001140949"/>
    </source>
</evidence>
<dbReference type="EMBL" id="JANAVB010010600">
    <property type="protein sequence ID" value="KAJ6838662.1"/>
    <property type="molecule type" value="Genomic_DNA"/>
</dbReference>
<dbReference type="Pfam" id="PF16209">
    <property type="entry name" value="PhoLip_ATPase_N"/>
    <property type="match status" value="1"/>
</dbReference>
<keyword evidence="1" id="KW-0472">Membrane</keyword>
<dbReference type="PANTHER" id="PTHR24092">
    <property type="entry name" value="PROBABLE PHOSPHOLIPID-TRANSPORTING ATPASE"/>
    <property type="match status" value="1"/>
</dbReference>
<proteinExistence type="predicted"/>
<gene>
    <name evidence="3" type="ORF">M6B38_318565</name>
</gene>
<sequence length="142" mass="15732">MAGGRRKKLHFSKFFSFSCGRGCALRDDGDPSQIGGPGFSRVAFANDPDCFEARNLGYGTNYVSTTKYNLATFVPKSLFKQFRRVANIYFLVTGCLSFTELAPYGAVSAILPLIVVIGATMTKEAVEDWRRNQQVHIYTPIS</sequence>